<evidence type="ECO:0000313" key="10">
    <source>
        <dbReference type="EMBL" id="RVQ65141.1"/>
    </source>
</evidence>
<dbReference type="AlphaFoldDB" id="A0A437GUJ5"/>
<evidence type="ECO:0000256" key="4">
    <source>
        <dbReference type="ARBA" id="ARBA00022729"/>
    </source>
</evidence>
<accession>A0A437GUJ5</accession>
<comment type="subcellular location">
    <subcellularLocation>
        <location evidence="1">Cell outer membrane</location>
        <topology evidence="1">Multi-pass membrane protein</topology>
    </subcellularLocation>
</comment>
<evidence type="ECO:0000313" key="11">
    <source>
        <dbReference type="Proteomes" id="UP000283003"/>
    </source>
</evidence>
<dbReference type="Proteomes" id="UP000283003">
    <property type="component" value="Unassembled WGS sequence"/>
</dbReference>
<keyword evidence="11" id="KW-1185">Reference proteome</keyword>
<evidence type="ECO:0000259" key="9">
    <source>
        <dbReference type="Pfam" id="PF24575"/>
    </source>
</evidence>
<gene>
    <name evidence="10" type="ORF">EKN06_14105</name>
</gene>
<name>A0A437GUJ5_9SPHN</name>
<dbReference type="InterPro" id="IPR057556">
    <property type="entry name" value="TPR_Slam"/>
</dbReference>
<protein>
    <submittedName>
        <fullName evidence="10">DUF560 domain-containing protein</fullName>
    </submittedName>
</protein>
<dbReference type="OrthoDB" id="6116449at2"/>
<dbReference type="GO" id="GO:0009279">
    <property type="term" value="C:cell outer membrane"/>
    <property type="evidence" value="ECO:0007669"/>
    <property type="project" value="UniProtKB-SubCell"/>
</dbReference>
<comment type="caution">
    <text evidence="10">The sequence shown here is derived from an EMBL/GenBank/DDBJ whole genome shotgun (WGS) entry which is preliminary data.</text>
</comment>
<evidence type="ECO:0000256" key="5">
    <source>
        <dbReference type="ARBA" id="ARBA00023136"/>
    </source>
</evidence>
<evidence type="ECO:0000256" key="7">
    <source>
        <dbReference type="ARBA" id="ARBA00023609"/>
    </source>
</evidence>
<dbReference type="Pfam" id="PF04575">
    <property type="entry name" value="SlipAM"/>
    <property type="match status" value="1"/>
</dbReference>
<proteinExistence type="inferred from homology"/>
<dbReference type="SUPFAM" id="SSF48452">
    <property type="entry name" value="TPR-like"/>
    <property type="match status" value="1"/>
</dbReference>
<evidence type="ECO:0000259" key="8">
    <source>
        <dbReference type="Pfam" id="PF04575"/>
    </source>
</evidence>
<keyword evidence="4" id="KW-0732">Signal</keyword>
<keyword evidence="3" id="KW-0812">Transmembrane</keyword>
<dbReference type="InterPro" id="IPR011990">
    <property type="entry name" value="TPR-like_helical_dom_sf"/>
</dbReference>
<sequence>MQRRDIRSGVACRMLAMALACGSATFPEPSRAQDASAEQTSSRSIDDIVDALVRQGKADDAAVLLDAIIAATPDDQQAHFLRGLVATSQGDYRKAIAIFRAILIDHPEAVRVRLELARAFFLDRDYQNADRQFRAVRAGDLPPTVKANVDAFLFQIRQSKNWSYGLSVALAPDTNLNAASTSREVAIYGLPFKLSDDARKKSGIGAAVDANVEWAPRIAPNGRLRIGTGFQRREYGGSTFDDMTLSAQIGPRFVFPRWDVSLLGTGFRRWYGGNGYAKAAGGRMEAIHYAGSSTVISGSLGALHLDYDQQNERDGWVYNAGLGLMRQLDQTSAASLKLGVNRQDADAAAYRNWSGIIGAGYFRELPEGFSVYIEPSYAFAKYDAALPAFPEVRSDKIVSATAAVLNRRIVLSRFTPRIAYTFTHMNSSINLYDYDRHRIEVGLTTAF</sequence>
<keyword evidence="6" id="KW-0998">Cell outer membrane</keyword>
<feature type="domain" description="Surface lipoprotein assembly modifier N-terminal TPR repeats region" evidence="9">
    <location>
        <begin position="53"/>
        <end position="133"/>
    </location>
</feature>
<dbReference type="EMBL" id="RXOL01000009">
    <property type="protein sequence ID" value="RVQ65141.1"/>
    <property type="molecule type" value="Genomic_DNA"/>
</dbReference>
<dbReference type="InterPro" id="IPR007655">
    <property type="entry name" value="Slam_C"/>
</dbReference>
<dbReference type="Pfam" id="PF24575">
    <property type="entry name" value="TPR_Slam"/>
    <property type="match status" value="1"/>
</dbReference>
<keyword evidence="2" id="KW-1134">Transmembrane beta strand</keyword>
<dbReference type="Gene3D" id="1.25.40.10">
    <property type="entry name" value="Tetratricopeptide repeat domain"/>
    <property type="match status" value="1"/>
</dbReference>
<evidence type="ECO:0000256" key="2">
    <source>
        <dbReference type="ARBA" id="ARBA00022452"/>
    </source>
</evidence>
<dbReference type="RefSeq" id="WP_127613560.1">
    <property type="nucleotide sequence ID" value="NZ_RXOL01000009.1"/>
</dbReference>
<feature type="domain" description="Surface lipoprotein assembly modifier C-terminal" evidence="8">
    <location>
        <begin position="162"/>
        <end position="447"/>
    </location>
</feature>
<organism evidence="10 11">
    <name type="scientific">Croceicoccus ponticola</name>
    <dbReference type="NCBI Taxonomy" id="2217664"/>
    <lineage>
        <taxon>Bacteria</taxon>
        <taxon>Pseudomonadati</taxon>
        <taxon>Pseudomonadota</taxon>
        <taxon>Alphaproteobacteria</taxon>
        <taxon>Sphingomonadales</taxon>
        <taxon>Erythrobacteraceae</taxon>
        <taxon>Croceicoccus</taxon>
    </lineage>
</organism>
<evidence type="ECO:0000256" key="1">
    <source>
        <dbReference type="ARBA" id="ARBA00004571"/>
    </source>
</evidence>
<reference evidence="10 11" key="1">
    <citation type="submission" date="2018-12" db="EMBL/GenBank/DDBJ databases">
        <title>Croceicoccus ponticola sp. nov., a lipolytic bacterium isolated from seawater.</title>
        <authorList>
            <person name="Yoon J.-H."/>
        </authorList>
    </citation>
    <scope>NUCLEOTIDE SEQUENCE [LARGE SCALE GENOMIC DNA]</scope>
    <source>
        <strain evidence="10 11">GM-16</strain>
    </source>
</reference>
<evidence type="ECO:0000256" key="3">
    <source>
        <dbReference type="ARBA" id="ARBA00022692"/>
    </source>
</evidence>
<evidence type="ECO:0000256" key="6">
    <source>
        <dbReference type="ARBA" id="ARBA00023237"/>
    </source>
</evidence>
<keyword evidence="5" id="KW-0472">Membrane</keyword>
<comment type="similarity">
    <text evidence="7">Belongs to the Slam family.</text>
</comment>